<gene>
    <name evidence="17" type="primary">nadB</name>
    <name evidence="17" type="ORF">CHM34_17560</name>
</gene>
<dbReference type="InterPro" id="IPR015939">
    <property type="entry name" value="Fum_Rdtase/Succ_DH_flav-like_C"/>
</dbReference>
<feature type="transmembrane region" description="Helical" evidence="14">
    <location>
        <begin position="7"/>
        <end position="26"/>
    </location>
</feature>
<dbReference type="InterPro" id="IPR027477">
    <property type="entry name" value="Succ_DH/fumarate_Rdtase_cat_sf"/>
</dbReference>
<evidence type="ECO:0000256" key="14">
    <source>
        <dbReference type="SAM" id="Phobius"/>
    </source>
</evidence>
<dbReference type="AlphaFoldDB" id="A0A235B1L7"/>
<keyword evidence="14" id="KW-1133">Transmembrane helix</keyword>
<dbReference type="SUPFAM" id="SSF46977">
    <property type="entry name" value="Succinate dehydrogenase/fumarate reductase flavoprotein C-terminal domain"/>
    <property type="match status" value="1"/>
</dbReference>
<comment type="function">
    <text evidence="13">Catalyzes the oxidation of L-aspartate to iminoaspartate.</text>
</comment>
<keyword evidence="14" id="KW-0472">Membrane</keyword>
<evidence type="ECO:0000256" key="5">
    <source>
        <dbReference type="ARBA" id="ARBA00021901"/>
    </source>
</evidence>
<dbReference type="Gene3D" id="3.90.700.10">
    <property type="entry name" value="Succinate dehydrogenase/fumarate reductase flavoprotein, catalytic domain"/>
    <property type="match status" value="1"/>
</dbReference>
<dbReference type="GO" id="GO:0034628">
    <property type="term" value="P:'de novo' NAD+ biosynthetic process from L-aspartate"/>
    <property type="evidence" value="ECO:0007669"/>
    <property type="project" value="TreeGrafter"/>
</dbReference>
<comment type="cofactor">
    <cofactor evidence="1 13">
        <name>FAD</name>
        <dbReference type="ChEBI" id="CHEBI:57692"/>
    </cofactor>
</comment>
<evidence type="ECO:0000256" key="10">
    <source>
        <dbReference type="ARBA" id="ARBA00048305"/>
    </source>
</evidence>
<dbReference type="GO" id="GO:0005737">
    <property type="term" value="C:cytoplasm"/>
    <property type="evidence" value="ECO:0007669"/>
    <property type="project" value="UniProtKB-SubCell"/>
</dbReference>
<evidence type="ECO:0000256" key="12">
    <source>
        <dbReference type="PIRSR" id="PIRSR000171-1"/>
    </source>
</evidence>
<dbReference type="PRINTS" id="PR00368">
    <property type="entry name" value="FADPNR"/>
</dbReference>
<keyword evidence="8 13" id="KW-0274">FAD</keyword>
<evidence type="ECO:0000256" key="9">
    <source>
        <dbReference type="ARBA" id="ARBA00023002"/>
    </source>
</evidence>
<keyword evidence="9 13" id="KW-0560">Oxidoreductase</keyword>
<feature type="domain" description="FAD-dependent oxidoreductase 2 FAD-binding" evidence="15">
    <location>
        <begin position="8"/>
        <end position="375"/>
    </location>
</feature>
<dbReference type="InterPro" id="IPR005288">
    <property type="entry name" value="NadB"/>
</dbReference>
<evidence type="ECO:0000256" key="13">
    <source>
        <dbReference type="RuleBase" id="RU362049"/>
    </source>
</evidence>
<dbReference type="PANTHER" id="PTHR42716">
    <property type="entry name" value="L-ASPARTATE OXIDASE"/>
    <property type="match status" value="1"/>
</dbReference>
<evidence type="ECO:0000259" key="16">
    <source>
        <dbReference type="Pfam" id="PF02910"/>
    </source>
</evidence>
<dbReference type="Gene3D" id="3.50.50.60">
    <property type="entry name" value="FAD/NAD(P)-binding domain"/>
    <property type="match status" value="1"/>
</dbReference>
<keyword evidence="6 13" id="KW-0285">Flavoprotein</keyword>
<dbReference type="EMBL" id="NOWF01000016">
    <property type="protein sequence ID" value="OYD06200.1"/>
    <property type="molecule type" value="Genomic_DNA"/>
</dbReference>
<dbReference type="PANTHER" id="PTHR42716:SF2">
    <property type="entry name" value="L-ASPARTATE OXIDASE, CHLOROPLASTIC"/>
    <property type="match status" value="1"/>
</dbReference>
<evidence type="ECO:0000256" key="2">
    <source>
        <dbReference type="ARBA" id="ARBA00004950"/>
    </source>
</evidence>
<sequence length="517" mass="57023">MMERIETDFVVVGGGIAGLLTAWLLAREGEVALLSKAGSEESNSFRAQGGIAAAVGEGDSPALHRRDTLRTGVGLCDPGPVDVLVNAGAETVDLLSRLGTPFDRKGEEWALGREGSHSVSRILHASGDATGAAITRTLLRRVTAHPRIQRYFHTRVTELVVEEGECTGATAVDRRGAAWLFSARCVILATGGCGQLYRYTTNDAVTTGDGFALAYKAGAELRDMEFIQFHPTALAVKRNPMFLVSEAVRGEGATLVNDTGESFMARYHEWRDLAPRDEVSRAIYREMQEGRRVFLDARSLKSSFCERFPSIYRACLSHGVDPEKEWIPVTPAAHFIMGGVQTDSCGRTRVPRLLAVGEVACTGVHGANRLASNSLLEGAVFAQRVAKEAARLSPPHRKAGGRKPLIPGDSQEEEKWKKIIRRLMWERAGIVRNGESLREGLEQLSALREQVPERFLECHNMLIVSQAIIQSALWREESRGGHYRADFPEKLRKWVDQHYQVQRGRRDEPVADGRICS</sequence>
<dbReference type="SUPFAM" id="SSF56425">
    <property type="entry name" value="Succinate dehydrogenase/fumarate reductase flavoprotein, catalytic domain"/>
    <property type="match status" value="1"/>
</dbReference>
<accession>A0A235B1L7</accession>
<dbReference type="OrthoDB" id="9806724at2"/>
<reference evidence="17 18" key="1">
    <citation type="submission" date="2017-07" db="EMBL/GenBank/DDBJ databases">
        <title>The genome sequence of Paludifilum halophilum highlights mechanisms for microbial adaptation to high salt environemnts.</title>
        <authorList>
            <person name="Belbahri L."/>
        </authorList>
    </citation>
    <scope>NUCLEOTIDE SEQUENCE [LARGE SCALE GENOMIC DNA]</scope>
    <source>
        <strain evidence="17 18">DSM 102817</strain>
    </source>
</reference>
<dbReference type="InterPro" id="IPR003953">
    <property type="entry name" value="FAD-dep_OxRdtase_2_FAD-bd"/>
</dbReference>
<keyword evidence="18" id="KW-1185">Reference proteome</keyword>
<feature type="active site" description="Proton acceptor" evidence="12">
    <location>
        <position position="276"/>
    </location>
</feature>
<dbReference type="EC" id="1.4.3.16" evidence="4 11"/>
<dbReference type="GO" id="GO:0033765">
    <property type="term" value="F:steroid dehydrogenase activity, acting on the CH-CH group of donors"/>
    <property type="evidence" value="ECO:0007669"/>
    <property type="project" value="UniProtKB-ARBA"/>
</dbReference>
<comment type="catalytic activity">
    <reaction evidence="10">
        <text>L-aspartate + O2 = iminosuccinate + H2O2</text>
        <dbReference type="Rhea" id="RHEA:25876"/>
        <dbReference type="ChEBI" id="CHEBI:15379"/>
        <dbReference type="ChEBI" id="CHEBI:16240"/>
        <dbReference type="ChEBI" id="CHEBI:29991"/>
        <dbReference type="ChEBI" id="CHEBI:77875"/>
        <dbReference type="EC" id="1.4.3.16"/>
    </reaction>
    <physiologicalReaction direction="left-to-right" evidence="10">
        <dbReference type="Rhea" id="RHEA:25877"/>
    </physiologicalReaction>
</comment>
<comment type="caution">
    <text evidence="17">The sequence shown here is derived from an EMBL/GenBank/DDBJ whole genome shotgun (WGS) entry which is preliminary data.</text>
</comment>
<evidence type="ECO:0000256" key="1">
    <source>
        <dbReference type="ARBA" id="ARBA00001974"/>
    </source>
</evidence>
<dbReference type="Gene3D" id="1.20.58.100">
    <property type="entry name" value="Fumarate reductase/succinate dehydrogenase flavoprotein-like, C-terminal domain"/>
    <property type="match status" value="1"/>
</dbReference>
<dbReference type="Pfam" id="PF00890">
    <property type="entry name" value="FAD_binding_2"/>
    <property type="match status" value="1"/>
</dbReference>
<dbReference type="NCBIfam" id="TIGR00551">
    <property type="entry name" value="nadB"/>
    <property type="match status" value="1"/>
</dbReference>
<dbReference type="PIRSF" id="PIRSF000171">
    <property type="entry name" value="SDHA_APRA_LASPO"/>
    <property type="match status" value="1"/>
</dbReference>
<evidence type="ECO:0000256" key="8">
    <source>
        <dbReference type="ARBA" id="ARBA00022827"/>
    </source>
</evidence>
<dbReference type="InterPro" id="IPR037099">
    <property type="entry name" value="Fum_R/Succ_DH_flav-like_C_sf"/>
</dbReference>
<evidence type="ECO:0000313" key="17">
    <source>
        <dbReference type="EMBL" id="OYD06200.1"/>
    </source>
</evidence>
<comment type="similarity">
    <text evidence="3 13">Belongs to the FAD-dependent oxidoreductase 2 family. NadB subfamily.</text>
</comment>
<comment type="pathway">
    <text evidence="2 13">Cofactor biosynthesis; NAD(+) biosynthesis; iminoaspartate from L-aspartate (oxidase route): step 1/1.</text>
</comment>
<name>A0A235B1L7_9BACL</name>
<dbReference type="SUPFAM" id="SSF51905">
    <property type="entry name" value="FAD/NAD(P)-binding domain"/>
    <property type="match status" value="1"/>
</dbReference>
<keyword evidence="14" id="KW-0812">Transmembrane</keyword>
<dbReference type="GO" id="GO:0008734">
    <property type="term" value="F:L-aspartate oxidase activity"/>
    <property type="evidence" value="ECO:0007669"/>
    <property type="project" value="UniProtKB-UniRule"/>
</dbReference>
<evidence type="ECO:0000259" key="15">
    <source>
        <dbReference type="Pfam" id="PF00890"/>
    </source>
</evidence>
<evidence type="ECO:0000256" key="4">
    <source>
        <dbReference type="ARBA" id="ARBA00012173"/>
    </source>
</evidence>
<protein>
    <recommendedName>
        <fullName evidence="5 11">L-aspartate oxidase</fullName>
        <ecNumber evidence="4 11">1.4.3.16</ecNumber>
    </recommendedName>
</protein>
<evidence type="ECO:0000256" key="11">
    <source>
        <dbReference type="NCBIfam" id="TIGR00551"/>
    </source>
</evidence>
<dbReference type="Pfam" id="PF02910">
    <property type="entry name" value="Succ_DH_flav_C"/>
    <property type="match status" value="1"/>
</dbReference>
<comment type="subcellular location">
    <subcellularLocation>
        <location evidence="13">Cytoplasm</location>
    </subcellularLocation>
</comment>
<dbReference type="InterPro" id="IPR036188">
    <property type="entry name" value="FAD/NAD-bd_sf"/>
</dbReference>
<dbReference type="NCBIfam" id="NF005701">
    <property type="entry name" value="PRK07512.1"/>
    <property type="match status" value="1"/>
</dbReference>
<evidence type="ECO:0000256" key="6">
    <source>
        <dbReference type="ARBA" id="ARBA00022630"/>
    </source>
</evidence>
<evidence type="ECO:0000256" key="3">
    <source>
        <dbReference type="ARBA" id="ARBA00008562"/>
    </source>
</evidence>
<evidence type="ECO:0000256" key="7">
    <source>
        <dbReference type="ARBA" id="ARBA00022642"/>
    </source>
</evidence>
<dbReference type="FunFam" id="3.90.700.10:FF:000002">
    <property type="entry name" value="L-aspartate oxidase"/>
    <property type="match status" value="1"/>
</dbReference>
<proteinExistence type="inferred from homology"/>
<feature type="domain" description="Fumarate reductase/succinate dehydrogenase flavoprotein-like C-terminal" evidence="16">
    <location>
        <begin position="420"/>
        <end position="492"/>
    </location>
</feature>
<dbReference type="Proteomes" id="UP000215459">
    <property type="component" value="Unassembled WGS sequence"/>
</dbReference>
<dbReference type="UniPathway" id="UPA00253">
    <property type="reaction ID" value="UER00326"/>
</dbReference>
<evidence type="ECO:0000313" key="18">
    <source>
        <dbReference type="Proteomes" id="UP000215459"/>
    </source>
</evidence>
<organism evidence="17 18">
    <name type="scientific">Paludifilum halophilum</name>
    <dbReference type="NCBI Taxonomy" id="1642702"/>
    <lineage>
        <taxon>Bacteria</taxon>
        <taxon>Bacillati</taxon>
        <taxon>Bacillota</taxon>
        <taxon>Bacilli</taxon>
        <taxon>Bacillales</taxon>
        <taxon>Thermoactinomycetaceae</taxon>
        <taxon>Paludifilum</taxon>
    </lineage>
</organism>
<keyword evidence="7 13" id="KW-0662">Pyridine nucleotide biosynthesis</keyword>